<reference evidence="1" key="1">
    <citation type="submission" date="2016-10" db="EMBL/GenBank/DDBJ databases">
        <authorList>
            <person name="See-Too W.S."/>
        </authorList>
    </citation>
    <scope>NUCLEOTIDE SEQUENCE</scope>
    <source>
        <strain evidence="1">L10.15</strain>
    </source>
</reference>
<protein>
    <submittedName>
        <fullName evidence="1">Uncharacterized protein</fullName>
    </submittedName>
</protein>
<evidence type="ECO:0000313" key="2">
    <source>
        <dbReference type="Proteomes" id="UP000053354"/>
    </source>
</evidence>
<dbReference type="KEGG" id="pll:I858_014670"/>
<gene>
    <name evidence="1" type="ORF">I858_014670</name>
</gene>
<organism evidence="1 2">
    <name type="scientific">Planococcus versutus</name>
    <dbReference type="NCBI Taxonomy" id="1302659"/>
    <lineage>
        <taxon>Bacteria</taxon>
        <taxon>Bacillati</taxon>
        <taxon>Bacillota</taxon>
        <taxon>Bacilli</taxon>
        <taxon>Bacillales</taxon>
        <taxon>Caryophanaceae</taxon>
        <taxon>Planococcus</taxon>
    </lineage>
</organism>
<dbReference type="STRING" id="1302659.I858_014670"/>
<dbReference type="AlphaFoldDB" id="A0A1B1S4W4"/>
<dbReference type="Proteomes" id="UP000053354">
    <property type="component" value="Chromosome"/>
</dbReference>
<name>A0A1B1S4W4_9BACL</name>
<dbReference type="EMBL" id="CP016540">
    <property type="protein sequence ID" value="ANU28232.1"/>
    <property type="molecule type" value="Genomic_DNA"/>
</dbReference>
<keyword evidence="2" id="KW-1185">Reference proteome</keyword>
<proteinExistence type="predicted"/>
<evidence type="ECO:0000313" key="1">
    <source>
        <dbReference type="EMBL" id="ANU28232.1"/>
    </source>
</evidence>
<sequence length="82" mass="9880">MIRSYQKLWPQRSAVKTIMTHDELEEHILIELNDELTHPRVRKNKKQKLELALLRITESELLESEKKELVELYKKIALKKDK</sequence>
<accession>A0A1B1S4W4</accession>
<dbReference type="RefSeq" id="WP_065524598.1">
    <property type="nucleotide sequence ID" value="NZ_CP016540.2"/>
</dbReference>